<evidence type="ECO:0000313" key="1">
    <source>
        <dbReference type="EMBL" id="KAI9549938.1"/>
    </source>
</evidence>
<organism evidence="1 2">
    <name type="scientific">Daphnia sinensis</name>
    <dbReference type="NCBI Taxonomy" id="1820382"/>
    <lineage>
        <taxon>Eukaryota</taxon>
        <taxon>Metazoa</taxon>
        <taxon>Ecdysozoa</taxon>
        <taxon>Arthropoda</taxon>
        <taxon>Crustacea</taxon>
        <taxon>Branchiopoda</taxon>
        <taxon>Diplostraca</taxon>
        <taxon>Cladocera</taxon>
        <taxon>Anomopoda</taxon>
        <taxon>Daphniidae</taxon>
        <taxon>Daphnia</taxon>
        <taxon>Daphnia similis group</taxon>
    </lineage>
</organism>
<accession>A0AAD5KUD0</accession>
<gene>
    <name evidence="1" type="ORF">GHT06_006501</name>
</gene>
<keyword evidence="2" id="KW-1185">Reference proteome</keyword>
<reference evidence="1" key="1">
    <citation type="submission" date="2022-05" db="EMBL/GenBank/DDBJ databases">
        <title>A multi-omics perspective on studying reproductive biology in Daphnia sinensis.</title>
        <authorList>
            <person name="Jia J."/>
        </authorList>
    </citation>
    <scope>NUCLEOTIDE SEQUENCE</scope>
    <source>
        <strain evidence="1">WSL</strain>
    </source>
</reference>
<dbReference type="EMBL" id="WJBH02000201">
    <property type="protein sequence ID" value="KAI9549938.1"/>
    <property type="molecule type" value="Genomic_DNA"/>
</dbReference>
<comment type="caution">
    <text evidence="1">The sequence shown here is derived from an EMBL/GenBank/DDBJ whole genome shotgun (WGS) entry which is preliminary data.</text>
</comment>
<sequence length="142" mass="16137">MGNPIIYVLVCLKKGKPELGIRSMDSIAFPQTFVSLPNLEDKIRMLKEFISEKSDVALNWPKHSASGEDPSIQLELKAGHILSFSENIKVLELTRDAMLKPKSKSVRSTKIYRARETQNKQIQQEAKINQSNQQLTQSVIWV</sequence>
<evidence type="ECO:0000313" key="2">
    <source>
        <dbReference type="Proteomes" id="UP000820818"/>
    </source>
</evidence>
<name>A0AAD5KUD0_9CRUS</name>
<dbReference type="AlphaFoldDB" id="A0AAD5KUD0"/>
<proteinExistence type="predicted"/>
<dbReference type="Proteomes" id="UP000820818">
    <property type="component" value="Unassembled WGS sequence"/>
</dbReference>
<protein>
    <submittedName>
        <fullName evidence="1">Uncharacterized protein</fullName>
    </submittedName>
</protein>